<evidence type="ECO:0000313" key="3">
    <source>
        <dbReference type="Proteomes" id="UP001530315"/>
    </source>
</evidence>
<feature type="region of interest" description="Disordered" evidence="1">
    <location>
        <begin position="1"/>
        <end position="30"/>
    </location>
</feature>
<dbReference type="EMBL" id="JALLAZ020001629">
    <property type="protein sequence ID" value="KAL3770459.1"/>
    <property type="molecule type" value="Genomic_DNA"/>
</dbReference>
<organism evidence="2 3">
    <name type="scientific">Stephanodiscus triporus</name>
    <dbReference type="NCBI Taxonomy" id="2934178"/>
    <lineage>
        <taxon>Eukaryota</taxon>
        <taxon>Sar</taxon>
        <taxon>Stramenopiles</taxon>
        <taxon>Ochrophyta</taxon>
        <taxon>Bacillariophyta</taxon>
        <taxon>Coscinodiscophyceae</taxon>
        <taxon>Thalassiosirophycidae</taxon>
        <taxon>Stephanodiscales</taxon>
        <taxon>Stephanodiscaceae</taxon>
        <taxon>Stephanodiscus</taxon>
    </lineage>
</organism>
<dbReference type="Proteomes" id="UP001530315">
    <property type="component" value="Unassembled WGS sequence"/>
</dbReference>
<evidence type="ECO:0000256" key="1">
    <source>
        <dbReference type="SAM" id="MobiDB-lite"/>
    </source>
</evidence>
<comment type="caution">
    <text evidence="2">The sequence shown here is derived from an EMBL/GenBank/DDBJ whole genome shotgun (WGS) entry which is preliminary data.</text>
</comment>
<sequence>MADDPRSRQRTSPSLSSSSSPPPPPPSNHHAAVVAVVDRPIPMPIHSASSR</sequence>
<protein>
    <submittedName>
        <fullName evidence="2">Uncharacterized protein</fullName>
    </submittedName>
</protein>
<keyword evidence="3" id="KW-1185">Reference proteome</keyword>
<reference evidence="2 3" key="1">
    <citation type="submission" date="2024-10" db="EMBL/GenBank/DDBJ databases">
        <title>Updated reference genomes for cyclostephanoid diatoms.</title>
        <authorList>
            <person name="Roberts W.R."/>
            <person name="Alverson A.J."/>
        </authorList>
    </citation>
    <scope>NUCLEOTIDE SEQUENCE [LARGE SCALE GENOMIC DNA]</scope>
    <source>
        <strain evidence="2 3">AJA276-08</strain>
    </source>
</reference>
<accession>A0ABD3N4A9</accession>
<proteinExistence type="predicted"/>
<evidence type="ECO:0000313" key="2">
    <source>
        <dbReference type="EMBL" id="KAL3770459.1"/>
    </source>
</evidence>
<name>A0ABD3N4A9_9STRA</name>
<gene>
    <name evidence="2" type="ORF">ACHAW5_001213</name>
</gene>
<dbReference type="AlphaFoldDB" id="A0ABD3N4A9"/>